<organism evidence="1 2">
    <name type="scientific">Spiromyces aspiralis</name>
    <dbReference type="NCBI Taxonomy" id="68401"/>
    <lineage>
        <taxon>Eukaryota</taxon>
        <taxon>Fungi</taxon>
        <taxon>Fungi incertae sedis</taxon>
        <taxon>Zoopagomycota</taxon>
        <taxon>Kickxellomycotina</taxon>
        <taxon>Kickxellomycetes</taxon>
        <taxon>Kickxellales</taxon>
        <taxon>Kickxellaceae</taxon>
        <taxon>Spiromyces</taxon>
    </lineage>
</organism>
<evidence type="ECO:0000313" key="2">
    <source>
        <dbReference type="Proteomes" id="UP001145114"/>
    </source>
</evidence>
<keyword evidence="1" id="KW-0687">Ribonucleoprotein</keyword>
<dbReference type="Proteomes" id="UP001145114">
    <property type="component" value="Unassembled WGS sequence"/>
</dbReference>
<dbReference type="EMBL" id="JAMZIH010000433">
    <property type="protein sequence ID" value="KAJ1679355.1"/>
    <property type="molecule type" value="Genomic_DNA"/>
</dbReference>
<accession>A0ACC1HS16</accession>
<name>A0ACC1HS16_9FUNG</name>
<evidence type="ECO:0000313" key="1">
    <source>
        <dbReference type="EMBL" id="KAJ1679355.1"/>
    </source>
</evidence>
<keyword evidence="2" id="KW-1185">Reference proteome</keyword>
<reference evidence="1" key="1">
    <citation type="submission" date="2022-06" db="EMBL/GenBank/DDBJ databases">
        <title>Phylogenomic reconstructions and comparative analyses of Kickxellomycotina fungi.</title>
        <authorList>
            <person name="Reynolds N.K."/>
            <person name="Stajich J.E."/>
            <person name="Barry K."/>
            <person name="Grigoriev I.V."/>
            <person name="Crous P."/>
            <person name="Smith M.E."/>
        </authorList>
    </citation>
    <scope>NUCLEOTIDE SEQUENCE</scope>
    <source>
        <strain evidence="1">RSA 2271</strain>
    </source>
</reference>
<protein>
    <submittedName>
        <fullName evidence="1">37S ribosomal protein S9, mitochondrial</fullName>
    </submittedName>
</protein>
<sequence>MLGRLVRFQLRAVVATSRPLALSTSVRNYAAPVTDAGAKSNNNATSSVEFLTGLDIHPRLRPDTSSYFTAKPKLSDLYIGLDKMIETHGRWIKRSKAIRNWGNKGPSWLDHEGMMSKLGITMTKSEYTTLINKLNVCQSIQPSSDVDKEEIEWYLNYFRKGLSNIKIVDSLDYEEAVGDESAHIKETDNAAKDKKLNPKRGYLDDRGRYYAIGHRKSASAQAWLVPVPKSTANATPTTETTEPVVGEVMVNGKALADYFIRAYDRESALFPLELTRQLGSYRVWATVRGGGSTGQAESVALAISRALATSNRSFRDILNKAGCLERDPRSVERKKTGQPKARKKYTWVKR</sequence>
<keyword evidence="1" id="KW-0689">Ribosomal protein</keyword>
<gene>
    <name evidence="1" type="primary">MRPS9</name>
    <name evidence="1" type="ORF">EV182_002221</name>
</gene>
<proteinExistence type="predicted"/>
<comment type="caution">
    <text evidence="1">The sequence shown here is derived from an EMBL/GenBank/DDBJ whole genome shotgun (WGS) entry which is preliminary data.</text>
</comment>